<dbReference type="GO" id="GO:0006357">
    <property type="term" value="P:regulation of transcription by RNA polymerase II"/>
    <property type="evidence" value="ECO:0000318"/>
    <property type="project" value="GO_Central"/>
</dbReference>
<dbReference type="SUPFAM" id="SSF55455">
    <property type="entry name" value="SRF-like"/>
    <property type="match status" value="1"/>
</dbReference>
<gene>
    <name evidence="9" type="ORF">TCM_007787</name>
</gene>
<dbReference type="GO" id="GO:0000981">
    <property type="term" value="F:DNA-binding transcription factor activity, RNA polymerase II-specific"/>
    <property type="evidence" value="ECO:0000318"/>
    <property type="project" value="GO_Central"/>
</dbReference>
<dbReference type="InterPro" id="IPR036879">
    <property type="entry name" value="TF_MADSbox_sf"/>
</dbReference>
<keyword evidence="3" id="KW-0238">DNA-binding</keyword>
<keyword evidence="4" id="KW-0804">Transcription</keyword>
<accession>A0A061E2G2</accession>
<dbReference type="Proteomes" id="UP000026915">
    <property type="component" value="Chromosome 2"/>
</dbReference>
<protein>
    <submittedName>
        <fullName evidence="9">AGAMOUS-like 66 isoform 1</fullName>
    </submittedName>
</protein>
<dbReference type="InterPro" id="IPR002100">
    <property type="entry name" value="TF_MADSbox"/>
</dbReference>
<sequence length="310" mass="36023">MKNESFLDFVRTSLRKCHVENVNQLVVAGRRACRLLLGQLSLKLLQQVLFLLHSLIQFLLTMGRKRLLMKRIDNPCSRQITYSKRREGILKKANELSALCDTDVGLLMFSPTGRLTSYAHKGRIEDIFLRYIDQPDDFKGPVDNEEFLYQSLKHLKYEGEMVDKIGSMEVLERKLRDLNRQKYEAQDKLRSYNPDMTKILSIPEAHLHQQFVMDAIRRIEKLKKAKLLEKEISPSKPHNVEIPIIEVKDSDLTTEESVNSKRNRNQSADDQKEETRLPTGPHLSISYLKTQKNWNLQNAEDITSSEGHMC</sequence>
<dbReference type="HOGENOM" id="CLU_097727_0_0_1"/>
<evidence type="ECO:0000256" key="3">
    <source>
        <dbReference type="ARBA" id="ARBA00023125"/>
    </source>
</evidence>
<reference evidence="9 10" key="1">
    <citation type="journal article" date="2013" name="Genome Biol.">
        <title>The genome sequence of the most widely cultivated cacao type and its use to identify candidate genes regulating pod color.</title>
        <authorList>
            <person name="Motamayor J.C."/>
            <person name="Mockaitis K."/>
            <person name="Schmutz J."/>
            <person name="Haiminen N."/>
            <person name="Iii D.L."/>
            <person name="Cornejo O."/>
            <person name="Findley S.D."/>
            <person name="Zheng P."/>
            <person name="Utro F."/>
            <person name="Royaert S."/>
            <person name="Saski C."/>
            <person name="Jenkins J."/>
            <person name="Podicheti R."/>
            <person name="Zhao M."/>
            <person name="Scheffler B.E."/>
            <person name="Stack J.C."/>
            <person name="Feltus F.A."/>
            <person name="Mustiga G.M."/>
            <person name="Amores F."/>
            <person name="Phillips W."/>
            <person name="Marelli J.P."/>
            <person name="May G.D."/>
            <person name="Shapiro H."/>
            <person name="Ma J."/>
            <person name="Bustamante C.D."/>
            <person name="Schnell R.J."/>
            <person name="Main D."/>
            <person name="Gilbert D."/>
            <person name="Parida L."/>
            <person name="Kuhn D.N."/>
        </authorList>
    </citation>
    <scope>NUCLEOTIDE SEQUENCE [LARGE SCALE GENOMIC DNA]</scope>
    <source>
        <strain evidence="10">cv. Matina 1-6</strain>
    </source>
</reference>
<feature type="domain" description="MADS-box" evidence="8">
    <location>
        <begin position="62"/>
        <end position="122"/>
    </location>
</feature>
<keyword evidence="6" id="KW-0175">Coiled coil</keyword>
<proteinExistence type="predicted"/>
<dbReference type="GO" id="GO:0005634">
    <property type="term" value="C:nucleus"/>
    <property type="evidence" value="ECO:0007669"/>
    <property type="project" value="UniProtKB-SubCell"/>
</dbReference>
<dbReference type="PROSITE" id="PS50066">
    <property type="entry name" value="MADS_BOX_2"/>
    <property type="match status" value="1"/>
</dbReference>
<keyword evidence="10" id="KW-1185">Reference proteome</keyword>
<dbReference type="PROSITE" id="PS00350">
    <property type="entry name" value="MADS_BOX_1"/>
    <property type="match status" value="1"/>
</dbReference>
<dbReference type="eggNOG" id="KOG0014">
    <property type="taxonomic scope" value="Eukaryota"/>
</dbReference>
<keyword evidence="5" id="KW-0539">Nucleus</keyword>
<name>A0A061E2G2_THECC</name>
<evidence type="ECO:0000313" key="10">
    <source>
        <dbReference type="Proteomes" id="UP000026915"/>
    </source>
</evidence>
<dbReference type="PRINTS" id="PR00404">
    <property type="entry name" value="MADSDOMAIN"/>
</dbReference>
<evidence type="ECO:0000256" key="5">
    <source>
        <dbReference type="ARBA" id="ARBA00023242"/>
    </source>
</evidence>
<dbReference type="OMA" id="FEDIMIN"/>
<dbReference type="Gene3D" id="3.40.1810.10">
    <property type="entry name" value="Transcription factor, MADS-box"/>
    <property type="match status" value="1"/>
</dbReference>
<evidence type="ECO:0000256" key="2">
    <source>
        <dbReference type="ARBA" id="ARBA00023015"/>
    </source>
</evidence>
<dbReference type="GO" id="GO:0000978">
    <property type="term" value="F:RNA polymerase II cis-regulatory region sequence-specific DNA binding"/>
    <property type="evidence" value="ECO:0000318"/>
    <property type="project" value="GO_Central"/>
</dbReference>
<dbReference type="InParanoid" id="A0A061E2G2"/>
<evidence type="ECO:0000256" key="4">
    <source>
        <dbReference type="ARBA" id="ARBA00023163"/>
    </source>
</evidence>
<dbReference type="EMBL" id="CM001880">
    <property type="protein sequence ID" value="EOX99189.1"/>
    <property type="molecule type" value="Genomic_DNA"/>
</dbReference>
<evidence type="ECO:0000313" key="9">
    <source>
        <dbReference type="EMBL" id="EOX99189.1"/>
    </source>
</evidence>
<evidence type="ECO:0000256" key="6">
    <source>
        <dbReference type="SAM" id="Coils"/>
    </source>
</evidence>
<dbReference type="AlphaFoldDB" id="A0A061E2G2"/>
<feature type="compositionally biased region" description="Basic and acidic residues" evidence="7">
    <location>
        <begin position="267"/>
        <end position="276"/>
    </location>
</feature>
<keyword evidence="2" id="KW-0805">Transcription regulation</keyword>
<dbReference type="Pfam" id="PF00319">
    <property type="entry name" value="SRF-TF"/>
    <property type="match status" value="1"/>
</dbReference>
<feature type="coiled-coil region" evidence="6">
    <location>
        <begin position="161"/>
        <end position="188"/>
    </location>
</feature>
<dbReference type="GO" id="GO:0046983">
    <property type="term" value="F:protein dimerization activity"/>
    <property type="evidence" value="ECO:0007669"/>
    <property type="project" value="InterPro"/>
</dbReference>
<dbReference type="SMART" id="SM00432">
    <property type="entry name" value="MADS"/>
    <property type="match status" value="1"/>
</dbReference>
<evidence type="ECO:0000256" key="7">
    <source>
        <dbReference type="SAM" id="MobiDB-lite"/>
    </source>
</evidence>
<dbReference type="PANTHER" id="PTHR48019">
    <property type="entry name" value="SERUM RESPONSE FACTOR HOMOLOG"/>
    <property type="match status" value="1"/>
</dbReference>
<evidence type="ECO:0000256" key="1">
    <source>
        <dbReference type="ARBA" id="ARBA00004123"/>
    </source>
</evidence>
<feature type="region of interest" description="Disordered" evidence="7">
    <location>
        <begin position="251"/>
        <end position="283"/>
    </location>
</feature>
<dbReference type="Gramene" id="EOX99189">
    <property type="protein sequence ID" value="EOX99189"/>
    <property type="gene ID" value="TCM_007787"/>
</dbReference>
<organism evidence="9 10">
    <name type="scientific">Theobroma cacao</name>
    <name type="common">Cacao</name>
    <name type="synonym">Cocoa</name>
    <dbReference type="NCBI Taxonomy" id="3641"/>
    <lineage>
        <taxon>Eukaryota</taxon>
        <taxon>Viridiplantae</taxon>
        <taxon>Streptophyta</taxon>
        <taxon>Embryophyta</taxon>
        <taxon>Tracheophyta</taxon>
        <taxon>Spermatophyta</taxon>
        <taxon>Magnoliopsida</taxon>
        <taxon>eudicotyledons</taxon>
        <taxon>Gunneridae</taxon>
        <taxon>Pentapetalae</taxon>
        <taxon>rosids</taxon>
        <taxon>malvids</taxon>
        <taxon>Malvales</taxon>
        <taxon>Malvaceae</taxon>
        <taxon>Byttnerioideae</taxon>
        <taxon>Theobroma</taxon>
    </lineage>
</organism>
<dbReference type="InterPro" id="IPR050142">
    <property type="entry name" value="MADS-box/MEF2_TF"/>
</dbReference>
<evidence type="ECO:0000259" key="8">
    <source>
        <dbReference type="PROSITE" id="PS50066"/>
    </source>
</evidence>
<comment type="subcellular location">
    <subcellularLocation>
        <location evidence="1">Nucleus</location>
    </subcellularLocation>
</comment>